<protein>
    <submittedName>
        <fullName evidence="2">Uncharacterized protein</fullName>
    </submittedName>
</protein>
<keyword evidence="1" id="KW-1133">Transmembrane helix</keyword>
<dbReference type="AlphaFoldDB" id="A0A517QUE2"/>
<feature type="transmembrane region" description="Helical" evidence="1">
    <location>
        <begin position="30"/>
        <end position="48"/>
    </location>
</feature>
<sequence length="415" mass="47262">MIGYCLFTHVTFVALIHCFGTIIDMQLHKILTLFFVIFVLMGAAHLSAEPRTWDGKHSIEKIEVRVVYFVPKDREPLRDWKARVDYYCKRIEQFHRREYGGQSILKTVLEEVPLVSELTTDQLREGDANAIFFKTLRETDRRLKFAQNESPAFPILLVLSEINWRPLDDFYRLVPDDAGFKFEGNYNGQQHFPGAASGGARATYLVDQRKGWGLVSADGWRVPYRGSDCVIYHEGVGHTVGLPHPEPGNGSVMSMGQYRGWLNESWLDREQKLHMNWNPEQHAEPSPQLKLFSEFHAIVQPLVPQPGQEVSLKFNWPEGVGIKEVKIQIQTDLNGPWVQVPNQIQGVGANEAQLVSIGSFDRPTPVSYRIDATLEDGRTAELWGYFQVRSDKDELPIPVNLSVDLLPSPLEHLSN</sequence>
<keyword evidence="1" id="KW-0812">Transmembrane</keyword>
<gene>
    <name evidence="2" type="ORF">Mal48_44970</name>
</gene>
<evidence type="ECO:0000256" key="1">
    <source>
        <dbReference type="SAM" id="Phobius"/>
    </source>
</evidence>
<organism evidence="2 3">
    <name type="scientific">Thalassoglobus polymorphus</name>
    <dbReference type="NCBI Taxonomy" id="2527994"/>
    <lineage>
        <taxon>Bacteria</taxon>
        <taxon>Pseudomonadati</taxon>
        <taxon>Planctomycetota</taxon>
        <taxon>Planctomycetia</taxon>
        <taxon>Planctomycetales</taxon>
        <taxon>Planctomycetaceae</taxon>
        <taxon>Thalassoglobus</taxon>
    </lineage>
</organism>
<evidence type="ECO:0000313" key="3">
    <source>
        <dbReference type="Proteomes" id="UP000315724"/>
    </source>
</evidence>
<reference evidence="2 3" key="1">
    <citation type="submission" date="2019-02" db="EMBL/GenBank/DDBJ databases">
        <title>Deep-cultivation of Planctomycetes and their phenomic and genomic characterization uncovers novel biology.</title>
        <authorList>
            <person name="Wiegand S."/>
            <person name="Jogler M."/>
            <person name="Boedeker C."/>
            <person name="Pinto D."/>
            <person name="Vollmers J."/>
            <person name="Rivas-Marin E."/>
            <person name="Kohn T."/>
            <person name="Peeters S.H."/>
            <person name="Heuer A."/>
            <person name="Rast P."/>
            <person name="Oberbeckmann S."/>
            <person name="Bunk B."/>
            <person name="Jeske O."/>
            <person name="Meyerdierks A."/>
            <person name="Storesund J.E."/>
            <person name="Kallscheuer N."/>
            <person name="Luecker S."/>
            <person name="Lage O.M."/>
            <person name="Pohl T."/>
            <person name="Merkel B.J."/>
            <person name="Hornburger P."/>
            <person name="Mueller R.-W."/>
            <person name="Bruemmer F."/>
            <person name="Labrenz M."/>
            <person name="Spormann A.M."/>
            <person name="Op den Camp H."/>
            <person name="Overmann J."/>
            <person name="Amann R."/>
            <person name="Jetten M.S.M."/>
            <person name="Mascher T."/>
            <person name="Medema M.H."/>
            <person name="Devos D.P."/>
            <person name="Kaster A.-K."/>
            <person name="Ovreas L."/>
            <person name="Rohde M."/>
            <person name="Galperin M.Y."/>
            <person name="Jogler C."/>
        </authorList>
    </citation>
    <scope>NUCLEOTIDE SEQUENCE [LARGE SCALE GENOMIC DNA]</scope>
    <source>
        <strain evidence="2 3">Mal48</strain>
    </source>
</reference>
<accession>A0A517QUE2</accession>
<dbReference type="EMBL" id="CP036267">
    <property type="protein sequence ID" value="QDT35221.1"/>
    <property type="molecule type" value="Genomic_DNA"/>
</dbReference>
<proteinExistence type="predicted"/>
<evidence type="ECO:0000313" key="2">
    <source>
        <dbReference type="EMBL" id="QDT35221.1"/>
    </source>
</evidence>
<name>A0A517QUE2_9PLAN</name>
<keyword evidence="1" id="KW-0472">Membrane</keyword>
<dbReference type="Proteomes" id="UP000315724">
    <property type="component" value="Chromosome"/>
</dbReference>
<dbReference type="KEGG" id="tpol:Mal48_44970"/>
<feature type="transmembrane region" description="Helical" evidence="1">
    <location>
        <begin position="6"/>
        <end position="23"/>
    </location>
</feature>
<keyword evidence="3" id="KW-1185">Reference proteome</keyword>